<dbReference type="Pfam" id="PF04985">
    <property type="entry name" value="Phage_tube"/>
    <property type="match status" value="1"/>
</dbReference>
<organism evidence="1 2">
    <name type="scientific">Clostridium botulinum</name>
    <dbReference type="NCBI Taxonomy" id="1491"/>
    <lineage>
        <taxon>Bacteria</taxon>
        <taxon>Bacillati</taxon>
        <taxon>Bacillota</taxon>
        <taxon>Clostridia</taxon>
        <taxon>Eubacteriales</taxon>
        <taxon>Clostridiaceae</taxon>
        <taxon>Clostridium</taxon>
    </lineage>
</organism>
<dbReference type="EMBL" id="SWOV01000014">
    <property type="protein sequence ID" value="NFF87661.1"/>
    <property type="molecule type" value="Genomic_DNA"/>
</dbReference>
<evidence type="ECO:0000313" key="1">
    <source>
        <dbReference type="EMBL" id="NFF87661.1"/>
    </source>
</evidence>
<dbReference type="RefSeq" id="WP_035791581.1">
    <property type="nucleotide sequence ID" value="NZ_JACBBA010000004.1"/>
</dbReference>
<reference evidence="1 2" key="1">
    <citation type="submission" date="2019-04" db="EMBL/GenBank/DDBJ databases">
        <title>Genome sequencing of Clostridium botulinum Groups I-IV and Clostridium butyricum.</title>
        <authorList>
            <person name="Brunt J."/>
            <person name="Van Vliet A.H.M."/>
            <person name="Stringer S.C."/>
            <person name="Carter A.T."/>
            <person name="Peck M.W."/>
        </authorList>
    </citation>
    <scope>NUCLEOTIDE SEQUENCE [LARGE SCALE GENOMIC DNA]</scope>
    <source>
        <strain evidence="1 2">1605</strain>
    </source>
</reference>
<evidence type="ECO:0000313" key="2">
    <source>
        <dbReference type="Proteomes" id="UP000476820"/>
    </source>
</evidence>
<proteinExistence type="predicted"/>
<dbReference type="AlphaFoldDB" id="A0A0M1LJ35"/>
<comment type="caution">
    <text evidence="1">The sequence shown here is derived from an EMBL/GenBank/DDBJ whole genome shotgun (WGS) entry which is preliminary data.</text>
</comment>
<dbReference type="OrthoDB" id="9814992at2"/>
<sequence>MSDKLQNKTIAYNVYSNKLLVPDTTEVELPEIEYLTDTISGAGILGEIDLPTLSQIGSMTTTVSFRSSNSKTVEMLKNSDLEIRWVSDCIDTSTGNTSTVANKAFMKVKLKKFAEGKIAGGAAQDGSYEYEVLAYRRIVDGAEMLNIDKLNNVYKINGIDQISDITKNL</sequence>
<name>A0A0M1LJ35_CLOBO</name>
<dbReference type="Proteomes" id="UP000476820">
    <property type="component" value="Unassembled WGS sequence"/>
</dbReference>
<dbReference type="InterPro" id="IPR006498">
    <property type="entry name" value="Tail_tube"/>
</dbReference>
<gene>
    <name evidence="1" type="ORF">FC774_07205</name>
</gene>
<protein>
    <submittedName>
        <fullName evidence="1">Phage tail protein</fullName>
    </submittedName>
</protein>
<accession>A0A0M1LJ35</accession>